<reference evidence="1 2" key="1">
    <citation type="journal article" date="2013" name="Syst. Appl. Microbiol.">
        <title>Phylogenetic position and virulence apparatus of the pear flower necrosis pathogen Erwinia piriflorinigrans CFBP 5888T as assessed by comparative genomics.</title>
        <authorList>
            <person name="Smits T.H."/>
            <person name="Rezzonico F."/>
            <person name="Lopez M.M."/>
            <person name="Blom J."/>
            <person name="Goesmann A."/>
            <person name="Frey J.E."/>
            <person name="Duffy B."/>
        </authorList>
    </citation>
    <scope>NUCLEOTIDE SEQUENCE [LARGE SCALE GENOMIC DNA]</scope>
    <source>
        <strain evidence="2">CFBP5888</strain>
    </source>
</reference>
<comment type="caution">
    <text evidence="1">The sequence shown here is derived from an EMBL/GenBank/DDBJ whole genome shotgun (WGS) entry which is preliminary data.</text>
</comment>
<dbReference type="EMBL" id="CAHS01000014">
    <property type="protein sequence ID" value="CCG87022.1"/>
    <property type="molecule type" value="Genomic_DNA"/>
</dbReference>
<keyword evidence="2" id="KW-1185">Reference proteome</keyword>
<organism evidence="1 2">
    <name type="scientific">Erwinia piriflorinigrans CFBP 5888</name>
    <dbReference type="NCBI Taxonomy" id="1161919"/>
    <lineage>
        <taxon>Bacteria</taxon>
        <taxon>Pseudomonadati</taxon>
        <taxon>Pseudomonadota</taxon>
        <taxon>Gammaproteobacteria</taxon>
        <taxon>Enterobacterales</taxon>
        <taxon>Erwiniaceae</taxon>
        <taxon>Erwinia</taxon>
    </lineage>
</organism>
<protein>
    <submittedName>
        <fullName evidence="1">Uncharacterized protein</fullName>
    </submittedName>
</protein>
<name>V5Z7X9_9GAMM</name>
<gene>
    <name evidence="1" type="ORF">EPIR_1657</name>
</gene>
<sequence>MDNKVLYFLLLIEKKMNCITMMKKGTIANASPV</sequence>
<dbReference type="AlphaFoldDB" id="V5Z7X9"/>
<evidence type="ECO:0000313" key="1">
    <source>
        <dbReference type="EMBL" id="CCG87022.1"/>
    </source>
</evidence>
<proteinExistence type="predicted"/>
<accession>V5Z7X9</accession>
<evidence type="ECO:0000313" key="2">
    <source>
        <dbReference type="Proteomes" id="UP000018217"/>
    </source>
</evidence>
<dbReference type="Proteomes" id="UP000018217">
    <property type="component" value="Unassembled WGS sequence"/>
</dbReference>